<proteinExistence type="predicted"/>
<dbReference type="Pfam" id="PF26640">
    <property type="entry name" value="DUF8212"/>
    <property type="match status" value="1"/>
</dbReference>
<gene>
    <name evidence="4" type="ORF">G7Y89_g11828</name>
</gene>
<dbReference type="AlphaFoldDB" id="A0A8H4RD07"/>
<reference evidence="4 5" key="1">
    <citation type="submission" date="2020-03" db="EMBL/GenBank/DDBJ databases">
        <title>Draft Genome Sequence of Cudoniella acicularis.</title>
        <authorList>
            <person name="Buettner E."/>
            <person name="Kellner H."/>
        </authorList>
    </citation>
    <scope>NUCLEOTIDE SEQUENCE [LARGE SCALE GENOMIC DNA]</scope>
    <source>
        <strain evidence="4 5">DSM 108380</strain>
    </source>
</reference>
<dbReference type="Proteomes" id="UP000566819">
    <property type="component" value="Unassembled WGS sequence"/>
</dbReference>
<dbReference type="EMBL" id="JAAMPI010001174">
    <property type="protein sequence ID" value="KAF4626331.1"/>
    <property type="molecule type" value="Genomic_DNA"/>
</dbReference>
<comment type="caution">
    <text evidence="4">The sequence shown here is derived from an EMBL/GenBank/DDBJ whole genome shotgun (WGS) entry which is preliminary data.</text>
</comment>
<evidence type="ECO:0000313" key="5">
    <source>
        <dbReference type="Proteomes" id="UP000566819"/>
    </source>
</evidence>
<dbReference type="InterPro" id="IPR010730">
    <property type="entry name" value="HET"/>
</dbReference>
<dbReference type="Pfam" id="PF06985">
    <property type="entry name" value="HET"/>
    <property type="match status" value="1"/>
</dbReference>
<evidence type="ECO:0000259" key="3">
    <source>
        <dbReference type="Pfam" id="PF26640"/>
    </source>
</evidence>
<dbReference type="InterPro" id="IPR058525">
    <property type="entry name" value="DUF8212"/>
</dbReference>
<accession>A0A8H4RD07</accession>
<evidence type="ECO:0000256" key="1">
    <source>
        <dbReference type="SAM" id="MobiDB-lite"/>
    </source>
</evidence>
<feature type="region of interest" description="Disordered" evidence="1">
    <location>
        <begin position="334"/>
        <end position="353"/>
    </location>
</feature>
<dbReference type="PANTHER" id="PTHR10622">
    <property type="entry name" value="HET DOMAIN-CONTAINING PROTEIN"/>
    <property type="match status" value="1"/>
</dbReference>
<name>A0A8H4RD07_9HELO</name>
<evidence type="ECO:0008006" key="6">
    <source>
        <dbReference type="Google" id="ProtNLM"/>
    </source>
</evidence>
<evidence type="ECO:0000313" key="4">
    <source>
        <dbReference type="EMBL" id="KAF4626331.1"/>
    </source>
</evidence>
<feature type="domain" description="Heterokaryon incompatibility" evidence="2">
    <location>
        <begin position="25"/>
        <end position="119"/>
    </location>
</feature>
<protein>
    <recommendedName>
        <fullName evidence="6">Heterokaryon incompatibility domain-containing protein</fullName>
    </recommendedName>
</protein>
<evidence type="ECO:0000259" key="2">
    <source>
        <dbReference type="Pfam" id="PF06985"/>
    </source>
</evidence>
<dbReference type="PANTHER" id="PTHR10622:SF10">
    <property type="entry name" value="HET DOMAIN-CONTAINING PROTEIN"/>
    <property type="match status" value="1"/>
</dbReference>
<feature type="compositionally biased region" description="Polar residues" evidence="1">
    <location>
        <begin position="340"/>
        <end position="349"/>
    </location>
</feature>
<organism evidence="4 5">
    <name type="scientific">Cudoniella acicularis</name>
    <dbReference type="NCBI Taxonomy" id="354080"/>
    <lineage>
        <taxon>Eukaryota</taxon>
        <taxon>Fungi</taxon>
        <taxon>Dikarya</taxon>
        <taxon>Ascomycota</taxon>
        <taxon>Pezizomycotina</taxon>
        <taxon>Leotiomycetes</taxon>
        <taxon>Helotiales</taxon>
        <taxon>Tricladiaceae</taxon>
        <taxon>Cudoniella</taxon>
    </lineage>
</organism>
<feature type="domain" description="DUF8212" evidence="3">
    <location>
        <begin position="226"/>
        <end position="249"/>
    </location>
</feature>
<keyword evidence="5" id="KW-1185">Reference proteome</keyword>
<dbReference type="OrthoDB" id="674604at2759"/>
<sequence>MRFINVKTLKFEEFIGEIGNGIPTYAILSHTWGKEEVSYSDYINQQSLQLSKKGYEKILGCCRLAESEGFQYVWIDTCCIDKSSSAELSEAINSMFQWYRDAGICYAYLSDVDSSENPSIEESSFFRSRWFTRGWTLQELLAPAEVVFTGSDWVEIGTKKSLCSAISLITNISENVLDECRWDDYSVAQKMSWASGRQTTRLEDEAYCLMGLFDVNMPLLYGEGRKAFSRLQQEILKQSDDQSIFAWSYPEEMHSYTQMSGLIAPSPKYFKDASRIELLGPEHGEGDQTPFQVVNQLVRLRLRLVDRIKAMRLQRLLGKPLLYAVAEVQQPEEFEMRRGGSSTAPSLPESQREPTFGVESLSFQMQQFATPIITIEAQDTCAETSEEGLRASSGFPHRTMEDIEIDDDFALHRTKIEALTGNSDSRDLSLEPVGPMNPKIWRWYIYEPAIIVPLRCHVGGRRLGILLSKVSNKALSRAHNPSILAFEAVQEPRLTSLATVYASISTKTDNKPVLWRIRHLLWPEIRIASLLSASYTVHEDCGPGWQFDRSRAVLVQNRKFQYERDMTDYAPFALFYRMPNNLDEAASSSPARAFFVSFLAYGKTELKCEIGVNMNVPTSFMTWEYDLYSFDLARERRAEVSLGDGQAIVVKYREGSGLSFVNLSLETLNEDRAASPMPHDTVKTNALRSKIFPMLRSLP</sequence>